<dbReference type="GO" id="GO:0032259">
    <property type="term" value="P:methylation"/>
    <property type="evidence" value="ECO:0007669"/>
    <property type="project" value="UniProtKB-KW"/>
</dbReference>
<dbReference type="Pfam" id="PF08241">
    <property type="entry name" value="Methyltransf_11"/>
    <property type="match status" value="1"/>
</dbReference>
<organism evidence="2 3">
    <name type="scientific">Deinococcus koreensis</name>
    <dbReference type="NCBI Taxonomy" id="2054903"/>
    <lineage>
        <taxon>Bacteria</taxon>
        <taxon>Thermotogati</taxon>
        <taxon>Deinococcota</taxon>
        <taxon>Deinococci</taxon>
        <taxon>Deinococcales</taxon>
        <taxon>Deinococcaceae</taxon>
        <taxon>Deinococcus</taxon>
    </lineage>
</organism>
<dbReference type="InterPro" id="IPR029063">
    <property type="entry name" value="SAM-dependent_MTases_sf"/>
</dbReference>
<evidence type="ECO:0000313" key="3">
    <source>
        <dbReference type="Proteomes" id="UP000236379"/>
    </source>
</evidence>
<keyword evidence="2" id="KW-0808">Transferase</keyword>
<dbReference type="EMBL" id="PPPD01000001">
    <property type="protein sequence ID" value="PNY80112.1"/>
    <property type="molecule type" value="Genomic_DNA"/>
</dbReference>
<accession>A0A2K3UU99</accession>
<comment type="caution">
    <text evidence="2">The sequence shown here is derived from an EMBL/GenBank/DDBJ whole genome shotgun (WGS) entry which is preliminary data.</text>
</comment>
<dbReference type="InterPro" id="IPR050508">
    <property type="entry name" value="Methyltransf_Superfamily"/>
</dbReference>
<name>A0A2K3UU99_9DEIO</name>
<feature type="domain" description="Methyltransferase type 11" evidence="1">
    <location>
        <begin position="44"/>
        <end position="137"/>
    </location>
</feature>
<dbReference type="RefSeq" id="WP_103309326.1">
    <property type="nucleotide sequence ID" value="NZ_PPPD01000001.1"/>
</dbReference>
<evidence type="ECO:0000259" key="1">
    <source>
        <dbReference type="Pfam" id="PF08241"/>
    </source>
</evidence>
<sequence length="265" mass="29033">MGTQPLENWGASDANERYVGRWSRPVARRFLDWLALPDGGAWTDVGCGTGALSAGILTACTPSSVTGVDRSEGFIEAVRTQMTDPRAHFVVSDATDLPLADASSDVAVSGLVLNFVPDHAAMLREMMRVTRPGGTVAAYVWDYAEGMEMMRVFWDAVARVNPNDGALDERDRFPICRPEALTDLWRQHHLKDVAVHAIDIPTVFRDFSDYWTPFLGRQGPAPAYLASLDDDTRERVRAEVQARLVPAADGTIALAARAWAVRGTC</sequence>
<dbReference type="InterPro" id="IPR013216">
    <property type="entry name" value="Methyltransf_11"/>
</dbReference>
<dbReference type="GO" id="GO:0008757">
    <property type="term" value="F:S-adenosylmethionine-dependent methyltransferase activity"/>
    <property type="evidence" value="ECO:0007669"/>
    <property type="project" value="InterPro"/>
</dbReference>
<dbReference type="PANTHER" id="PTHR42912">
    <property type="entry name" value="METHYLTRANSFERASE"/>
    <property type="match status" value="1"/>
</dbReference>
<dbReference type="Proteomes" id="UP000236379">
    <property type="component" value="Unassembled WGS sequence"/>
</dbReference>
<dbReference type="Gene3D" id="3.40.50.150">
    <property type="entry name" value="Vaccinia Virus protein VP39"/>
    <property type="match status" value="1"/>
</dbReference>
<evidence type="ECO:0000313" key="2">
    <source>
        <dbReference type="EMBL" id="PNY80112.1"/>
    </source>
</evidence>
<protein>
    <submittedName>
        <fullName evidence="2">SAM-dependent methyltransferase</fullName>
    </submittedName>
</protein>
<keyword evidence="3" id="KW-1185">Reference proteome</keyword>
<proteinExistence type="predicted"/>
<dbReference type="CDD" id="cd02440">
    <property type="entry name" value="AdoMet_MTases"/>
    <property type="match status" value="1"/>
</dbReference>
<gene>
    <name evidence="2" type="ORF">CVO96_00965</name>
</gene>
<dbReference type="AlphaFoldDB" id="A0A2K3UU99"/>
<keyword evidence="2" id="KW-0489">Methyltransferase</keyword>
<dbReference type="SUPFAM" id="SSF53335">
    <property type="entry name" value="S-adenosyl-L-methionine-dependent methyltransferases"/>
    <property type="match status" value="1"/>
</dbReference>
<dbReference type="OrthoDB" id="43862at2"/>
<reference evidence="2 3" key="1">
    <citation type="submission" date="2018-01" db="EMBL/GenBank/DDBJ databases">
        <title>Deinococcus koreensis sp. nov., a radiation-resistant bacterium isolated from river water.</title>
        <authorList>
            <person name="Choi A."/>
        </authorList>
    </citation>
    <scope>NUCLEOTIDE SEQUENCE [LARGE SCALE GENOMIC DNA]</scope>
    <source>
        <strain evidence="2 3">SJW1-2</strain>
    </source>
</reference>